<evidence type="ECO:0000256" key="4">
    <source>
        <dbReference type="ARBA" id="ARBA00022692"/>
    </source>
</evidence>
<evidence type="ECO:0000256" key="3">
    <source>
        <dbReference type="ARBA" id="ARBA00022475"/>
    </source>
</evidence>
<feature type="transmembrane region" description="Helical" evidence="7">
    <location>
        <begin position="188"/>
        <end position="206"/>
    </location>
</feature>
<name>A0A2M8RZI3_9PAST</name>
<keyword evidence="9" id="KW-1185">Reference proteome</keyword>
<dbReference type="EMBL" id="PHHA01000038">
    <property type="protein sequence ID" value="PJG84301.1"/>
    <property type="molecule type" value="Genomic_DNA"/>
</dbReference>
<proteinExistence type="inferred from homology"/>
<organism evidence="8 9">
    <name type="scientific">Conservatibacter flavescens</name>
    <dbReference type="NCBI Taxonomy" id="28161"/>
    <lineage>
        <taxon>Bacteria</taxon>
        <taxon>Pseudomonadati</taxon>
        <taxon>Pseudomonadota</taxon>
        <taxon>Gammaproteobacteria</taxon>
        <taxon>Pasteurellales</taxon>
        <taxon>Pasteurellaceae</taxon>
        <taxon>Conservatibacter</taxon>
    </lineage>
</organism>
<comment type="similarity">
    <text evidence="2 7">Belongs to the UPF0056 (MarC) family.</text>
</comment>
<dbReference type="PANTHER" id="PTHR33508">
    <property type="entry name" value="UPF0056 MEMBRANE PROTEIN YHCE"/>
    <property type="match status" value="1"/>
</dbReference>
<evidence type="ECO:0000256" key="1">
    <source>
        <dbReference type="ARBA" id="ARBA00004651"/>
    </source>
</evidence>
<dbReference type="Proteomes" id="UP000229329">
    <property type="component" value="Unassembled WGS sequence"/>
</dbReference>
<sequence>MFAFDQFGIAFMAFFAITNPISSLPVYLSITEQEDNDTAKLIARKGVFVAFLIIAVFSLGGKIIFETFGMTMPALRLAGGFIVFMIGLQMLQGGQNSTVNHPINPQNAVRNREDILGVAVSPLAMPMLAGPGTIATSMNLSADANMTGVIATVLAFGLLCLITYILFLYGKRLIQLLGRSAMRVLTRMMGLILAVIGTQMFINGIYDAFPMLKAI</sequence>
<dbReference type="RefSeq" id="WP_100289776.1">
    <property type="nucleotide sequence ID" value="NZ_PHHA01000038.1"/>
</dbReference>
<dbReference type="Pfam" id="PF01914">
    <property type="entry name" value="MarC"/>
    <property type="match status" value="1"/>
</dbReference>
<comment type="subcellular location">
    <subcellularLocation>
        <location evidence="1 7">Cell membrane</location>
        <topology evidence="1 7">Multi-pass membrane protein</topology>
    </subcellularLocation>
</comment>
<evidence type="ECO:0000256" key="2">
    <source>
        <dbReference type="ARBA" id="ARBA00009784"/>
    </source>
</evidence>
<evidence type="ECO:0000256" key="5">
    <source>
        <dbReference type="ARBA" id="ARBA00022989"/>
    </source>
</evidence>
<dbReference type="InterPro" id="IPR002771">
    <property type="entry name" value="Multi_antbiot-R_MarC"/>
</dbReference>
<evidence type="ECO:0000313" key="9">
    <source>
        <dbReference type="Proteomes" id="UP000229329"/>
    </source>
</evidence>
<dbReference type="NCBIfam" id="TIGR00427">
    <property type="entry name" value="NAAT family transporter"/>
    <property type="match status" value="1"/>
</dbReference>
<evidence type="ECO:0000256" key="6">
    <source>
        <dbReference type="ARBA" id="ARBA00023136"/>
    </source>
</evidence>
<comment type="caution">
    <text evidence="8">The sequence shown here is derived from an EMBL/GenBank/DDBJ whole genome shotgun (WGS) entry which is preliminary data.</text>
</comment>
<keyword evidence="6 7" id="KW-0472">Membrane</keyword>
<feature type="transmembrane region" description="Helical" evidence="7">
    <location>
        <begin position="42"/>
        <end position="65"/>
    </location>
</feature>
<keyword evidence="4 7" id="KW-0812">Transmembrane</keyword>
<feature type="transmembrane region" description="Helical" evidence="7">
    <location>
        <begin position="77"/>
        <end position="94"/>
    </location>
</feature>
<dbReference type="OrthoDB" id="21094at2"/>
<protein>
    <recommendedName>
        <fullName evidence="7">UPF0056 membrane protein</fullName>
    </recommendedName>
</protein>
<dbReference type="AlphaFoldDB" id="A0A2M8RZI3"/>
<keyword evidence="3" id="KW-1003">Cell membrane</keyword>
<feature type="transmembrane region" description="Helical" evidence="7">
    <location>
        <begin position="146"/>
        <end position="167"/>
    </location>
</feature>
<feature type="transmembrane region" description="Helical" evidence="7">
    <location>
        <begin position="115"/>
        <end position="134"/>
    </location>
</feature>
<dbReference type="PANTHER" id="PTHR33508:SF1">
    <property type="entry name" value="UPF0056 MEMBRANE PROTEIN YHCE"/>
    <property type="match status" value="1"/>
</dbReference>
<evidence type="ECO:0000256" key="7">
    <source>
        <dbReference type="RuleBase" id="RU362048"/>
    </source>
</evidence>
<keyword evidence="5 7" id="KW-1133">Transmembrane helix</keyword>
<reference evidence="8 9" key="1">
    <citation type="submission" date="2017-11" db="EMBL/GenBank/DDBJ databases">
        <title>Reclassification of Bisgaard taxon 7 as Conservatibacter flavescens gen. nov., sp. nov.</title>
        <authorList>
            <person name="Christensen H."/>
        </authorList>
    </citation>
    <scope>NUCLEOTIDE SEQUENCE [LARGE SCALE GENOMIC DNA]</scope>
    <source>
        <strain evidence="8 9">7_4</strain>
    </source>
</reference>
<gene>
    <name evidence="8" type="ORF">CVP05_11870</name>
</gene>
<feature type="transmembrane region" description="Helical" evidence="7">
    <location>
        <begin position="6"/>
        <end position="30"/>
    </location>
</feature>
<evidence type="ECO:0000313" key="8">
    <source>
        <dbReference type="EMBL" id="PJG84301.1"/>
    </source>
</evidence>
<accession>A0A2M8RZI3</accession>
<dbReference type="GO" id="GO:0005886">
    <property type="term" value="C:plasma membrane"/>
    <property type="evidence" value="ECO:0007669"/>
    <property type="project" value="UniProtKB-SubCell"/>
</dbReference>